<dbReference type="SMART" id="SM00531">
    <property type="entry name" value="TFIIE"/>
    <property type="match status" value="1"/>
</dbReference>
<name>A0A0G4FQZ5_VITBC</name>
<feature type="region of interest" description="Disordered" evidence="1">
    <location>
        <begin position="338"/>
        <end position="388"/>
    </location>
</feature>
<dbReference type="GO" id="GO:0005673">
    <property type="term" value="C:transcription factor TFIIE complex"/>
    <property type="evidence" value="ECO:0007669"/>
    <property type="project" value="TreeGrafter"/>
</dbReference>
<evidence type="ECO:0000313" key="4">
    <source>
        <dbReference type="Proteomes" id="UP000041254"/>
    </source>
</evidence>
<dbReference type="OrthoDB" id="361102at2759"/>
<dbReference type="STRING" id="1169540.A0A0G4FQZ5"/>
<organism evidence="3 4">
    <name type="scientific">Vitrella brassicaformis (strain CCMP3155)</name>
    <dbReference type="NCBI Taxonomy" id="1169540"/>
    <lineage>
        <taxon>Eukaryota</taxon>
        <taxon>Sar</taxon>
        <taxon>Alveolata</taxon>
        <taxon>Colpodellida</taxon>
        <taxon>Vitrellaceae</taxon>
        <taxon>Vitrella</taxon>
    </lineage>
</organism>
<dbReference type="Pfam" id="PF02002">
    <property type="entry name" value="TFIIE_alpha"/>
    <property type="match status" value="1"/>
</dbReference>
<dbReference type="PANTHER" id="PTHR13097:SF7">
    <property type="entry name" value="GENERAL TRANSCRIPTION FACTOR IIE SUBUNIT 1"/>
    <property type="match status" value="1"/>
</dbReference>
<dbReference type="InterPro" id="IPR002853">
    <property type="entry name" value="TFIIE_asu"/>
</dbReference>
<dbReference type="EMBL" id="CDMY01000486">
    <property type="protein sequence ID" value="CEM16877.1"/>
    <property type="molecule type" value="Genomic_DNA"/>
</dbReference>
<dbReference type="GO" id="GO:0006367">
    <property type="term" value="P:transcription initiation at RNA polymerase II promoter"/>
    <property type="evidence" value="ECO:0007669"/>
    <property type="project" value="InterPro"/>
</dbReference>
<dbReference type="AlphaFoldDB" id="A0A0G4FQZ5"/>
<dbReference type="InParanoid" id="A0A0G4FQZ5"/>
<reference evidence="3 4" key="1">
    <citation type="submission" date="2014-11" db="EMBL/GenBank/DDBJ databases">
        <authorList>
            <person name="Zhu J."/>
            <person name="Qi W."/>
            <person name="Song R."/>
        </authorList>
    </citation>
    <scope>NUCLEOTIDE SEQUENCE [LARGE SCALE GENOMIC DNA]</scope>
</reference>
<protein>
    <recommendedName>
        <fullName evidence="2">Transcription initiation factor IIE subunit alpha N-terminal domain-containing protein</fullName>
    </recommendedName>
</protein>
<evidence type="ECO:0000313" key="3">
    <source>
        <dbReference type="EMBL" id="CEM16877.1"/>
    </source>
</evidence>
<dbReference type="Gene3D" id="3.30.40.10">
    <property type="entry name" value="Zinc/RING finger domain, C3HC4 (zinc finger)"/>
    <property type="match status" value="1"/>
</dbReference>
<dbReference type="InterPro" id="IPR013083">
    <property type="entry name" value="Znf_RING/FYVE/PHD"/>
</dbReference>
<dbReference type="Proteomes" id="UP000041254">
    <property type="component" value="Unassembled WGS sequence"/>
</dbReference>
<evidence type="ECO:0000259" key="2">
    <source>
        <dbReference type="SMART" id="SM00531"/>
    </source>
</evidence>
<keyword evidence="4" id="KW-1185">Reference proteome</keyword>
<dbReference type="InterPro" id="IPR024550">
    <property type="entry name" value="TFIIEa/SarR/Rpc3_HTH_dom"/>
</dbReference>
<feature type="region of interest" description="Disordered" evidence="1">
    <location>
        <begin position="20"/>
        <end position="40"/>
    </location>
</feature>
<feature type="region of interest" description="Disordered" evidence="1">
    <location>
        <begin position="269"/>
        <end position="296"/>
    </location>
</feature>
<sequence>MPKDAPAGASSAAAAAAGAAGRSKKAGAPSASRSPSSTASRAIPFNRDLFRRFIKLVTATFYDDIHFVVCSFLAREERAVLEKEIKDRLDLYDKQLREALVHLEQEMILECEKPWERAKGSPAYWRIHPNVVHSVKWRLDELDRNLKQAVSDAFSMDEFVCPRCGEKYTSLKVQLFPRHPDDGHFLCEKCMEKLKAGDSVALRALTTERETRARRQLATLMDVMNRIQHMQMIHFPLPVKEKQPQGADSDANKITQAASLADASILKISKDTGDPSGQKKTSKAIPWLTVPKPDEVEDGPRAAVMAVRPKGEMSGVGMMASRPGGGVGGFKIEISTNPTAGVKREAPEGLGGLQPPGKKPATSSANDPRGNLMDVEQLLAMTRPVKKE</sequence>
<dbReference type="VEuPathDB" id="CryptoDB:Vbra_21561"/>
<evidence type="ECO:0000256" key="1">
    <source>
        <dbReference type="SAM" id="MobiDB-lite"/>
    </source>
</evidence>
<accession>A0A0G4FQZ5</accession>
<feature type="domain" description="Transcription initiation factor IIE subunit alpha N-terminal" evidence="2">
    <location>
        <begin position="64"/>
        <end position="208"/>
    </location>
</feature>
<dbReference type="InterPro" id="IPR039997">
    <property type="entry name" value="TFE"/>
</dbReference>
<dbReference type="PhylomeDB" id="A0A0G4FQZ5"/>
<dbReference type="PANTHER" id="PTHR13097">
    <property type="entry name" value="TRANSCRIPTION INITIATION FACTOR IIE, ALPHA SUBUNIT"/>
    <property type="match status" value="1"/>
</dbReference>
<gene>
    <name evidence="3" type="ORF">Vbra_21561</name>
</gene>
<proteinExistence type="predicted"/>